<keyword evidence="5" id="KW-1185">Reference proteome</keyword>
<dbReference type="Pfam" id="PF00072">
    <property type="entry name" value="Response_reg"/>
    <property type="match status" value="1"/>
</dbReference>
<evidence type="ECO:0000313" key="4">
    <source>
        <dbReference type="EMBL" id="RXZ45581.1"/>
    </source>
</evidence>
<dbReference type="InterPro" id="IPR001789">
    <property type="entry name" value="Sig_transdc_resp-reg_receiver"/>
</dbReference>
<dbReference type="Pfam" id="PF03861">
    <property type="entry name" value="ANTAR"/>
    <property type="match status" value="1"/>
</dbReference>
<gene>
    <name evidence="4" type="ORF">EBB06_01870</name>
</gene>
<proteinExistence type="predicted"/>
<evidence type="ECO:0000259" key="3">
    <source>
        <dbReference type="PROSITE" id="PS50921"/>
    </source>
</evidence>
<dbReference type="SMART" id="SM00448">
    <property type="entry name" value="REC"/>
    <property type="match status" value="1"/>
</dbReference>
<feature type="modified residue" description="4-aspartylphosphate" evidence="1">
    <location>
        <position position="53"/>
    </location>
</feature>
<dbReference type="PROSITE" id="PS50921">
    <property type="entry name" value="ANTAR"/>
    <property type="match status" value="1"/>
</dbReference>
<feature type="domain" description="ANTAR" evidence="3">
    <location>
        <begin position="123"/>
        <end position="184"/>
    </location>
</feature>
<evidence type="ECO:0000259" key="2">
    <source>
        <dbReference type="PROSITE" id="PS50110"/>
    </source>
</evidence>
<dbReference type="InterPro" id="IPR005561">
    <property type="entry name" value="ANTAR"/>
</dbReference>
<dbReference type="Proteomes" id="UP000290682">
    <property type="component" value="Unassembled WGS sequence"/>
</dbReference>
<keyword evidence="1" id="KW-0597">Phosphoprotein</keyword>
<organism evidence="4 5">
    <name type="scientific">Crenobacter cavernae</name>
    <dbReference type="NCBI Taxonomy" id="2290923"/>
    <lineage>
        <taxon>Bacteria</taxon>
        <taxon>Pseudomonadati</taxon>
        <taxon>Pseudomonadota</taxon>
        <taxon>Betaproteobacteria</taxon>
        <taxon>Neisseriales</taxon>
        <taxon>Neisseriaceae</taxon>
        <taxon>Crenobacter</taxon>
    </lineage>
</organism>
<dbReference type="RefSeq" id="WP_129210971.1">
    <property type="nucleotide sequence ID" value="NZ_REGR01000001.1"/>
</dbReference>
<protein>
    <submittedName>
        <fullName evidence="4">ANTAR domain-containing protein</fullName>
    </submittedName>
</protein>
<feature type="domain" description="Response regulatory" evidence="2">
    <location>
        <begin position="3"/>
        <end position="117"/>
    </location>
</feature>
<dbReference type="InterPro" id="IPR011006">
    <property type="entry name" value="CheY-like_superfamily"/>
</dbReference>
<dbReference type="InterPro" id="IPR036388">
    <property type="entry name" value="WH-like_DNA-bd_sf"/>
</dbReference>
<dbReference type="Gene3D" id="3.40.50.2300">
    <property type="match status" value="1"/>
</dbReference>
<dbReference type="SUPFAM" id="SSF52172">
    <property type="entry name" value="CheY-like"/>
    <property type="match status" value="1"/>
</dbReference>
<reference evidence="4 5" key="1">
    <citation type="submission" date="2018-10" db="EMBL/GenBank/DDBJ databases">
        <title>Draft genome of Fastidiocella sp. strain 375T, a bacterium isolated from a karstic cave dripping water.</title>
        <authorList>
            <person name="Coelho C."/>
            <person name="Verissimo A."/>
            <person name="Tiago I."/>
        </authorList>
    </citation>
    <scope>NUCLEOTIDE SEQUENCE [LARGE SCALE GENOMIC DNA]</scope>
    <source>
        <strain evidence="4 5">CAVE-375</strain>
    </source>
</reference>
<dbReference type="InterPro" id="IPR008327">
    <property type="entry name" value="Sig_transdc_resp-reg_antiterm"/>
</dbReference>
<evidence type="ECO:0000313" key="5">
    <source>
        <dbReference type="Proteomes" id="UP000290682"/>
    </source>
</evidence>
<dbReference type="EMBL" id="REGR01000001">
    <property type="protein sequence ID" value="RXZ45581.1"/>
    <property type="molecule type" value="Genomic_DNA"/>
</dbReference>
<dbReference type="PIRSF" id="PIRSF036382">
    <property type="entry name" value="RR_antiterm"/>
    <property type="match status" value="1"/>
</dbReference>
<comment type="caution">
    <text evidence="4">The sequence shown here is derived from an EMBL/GenBank/DDBJ whole genome shotgun (WGS) entry which is preliminary data.</text>
</comment>
<name>A0ABY0FIP7_9NEIS</name>
<dbReference type="PROSITE" id="PS50110">
    <property type="entry name" value="RESPONSE_REGULATORY"/>
    <property type="match status" value="1"/>
</dbReference>
<accession>A0ABY0FIP7</accession>
<evidence type="ECO:0000256" key="1">
    <source>
        <dbReference type="PROSITE-ProRule" id="PRU00169"/>
    </source>
</evidence>
<dbReference type="SMART" id="SM01012">
    <property type="entry name" value="ANTAR"/>
    <property type="match status" value="1"/>
</dbReference>
<dbReference type="Gene3D" id="1.10.10.10">
    <property type="entry name" value="Winged helix-like DNA-binding domain superfamily/Winged helix DNA-binding domain"/>
    <property type="match status" value="1"/>
</dbReference>
<sequence length="191" mass="20488">MTRVLLIHDPPIHIDRLSDALVAAGCDVVAELGSALALAAAVARYAPDVIIVDAASPSRDALAGLCVVSAESPRPIVMFTGERDPSVMRAAVKAGVSAYVVDGLAPERLSPVLDVAIARFDEEQRLRGELDAARRQLADRKWIDKAKGLLIEKRGLTEDAAYQLLRKSAMEQGLRVAEVARRLAEATQLLS</sequence>